<evidence type="ECO:0000313" key="1">
    <source>
        <dbReference type="EMBL" id="SFG38560.1"/>
    </source>
</evidence>
<proteinExistence type="predicted"/>
<evidence type="ECO:0008006" key="3">
    <source>
        <dbReference type="Google" id="ProtNLM"/>
    </source>
</evidence>
<name>A0A1I2RDP0_9BACL</name>
<protein>
    <recommendedName>
        <fullName evidence="3">Ribbon-helix-helix protein, copG family</fullName>
    </recommendedName>
</protein>
<evidence type="ECO:0000313" key="2">
    <source>
        <dbReference type="Proteomes" id="UP000198661"/>
    </source>
</evidence>
<dbReference type="RefSeq" id="WP_143085369.1">
    <property type="nucleotide sequence ID" value="NZ_FOOK01000030.1"/>
</dbReference>
<organism evidence="1 2">
    <name type="scientific">Planifilum fulgidum</name>
    <dbReference type="NCBI Taxonomy" id="201973"/>
    <lineage>
        <taxon>Bacteria</taxon>
        <taxon>Bacillati</taxon>
        <taxon>Bacillota</taxon>
        <taxon>Bacilli</taxon>
        <taxon>Bacillales</taxon>
        <taxon>Thermoactinomycetaceae</taxon>
        <taxon>Planifilum</taxon>
    </lineage>
</organism>
<sequence length="68" mass="7690">MGKKVQIEFSPSSFADLERLKAETEATSYAQVMRAALKVYSWCVSHQQQGRKIKASKPGENVIYELIL</sequence>
<dbReference type="OrthoDB" id="2989928at2"/>
<accession>A0A1I2RDP0</accession>
<dbReference type="STRING" id="201973.SAMN04488025_13016"/>
<dbReference type="AlphaFoldDB" id="A0A1I2RDP0"/>
<gene>
    <name evidence="1" type="ORF">SAMN04488025_13016</name>
</gene>
<dbReference type="Proteomes" id="UP000198661">
    <property type="component" value="Unassembled WGS sequence"/>
</dbReference>
<dbReference type="EMBL" id="FOOK01000030">
    <property type="protein sequence ID" value="SFG38560.1"/>
    <property type="molecule type" value="Genomic_DNA"/>
</dbReference>
<keyword evidence="2" id="KW-1185">Reference proteome</keyword>
<reference evidence="1 2" key="1">
    <citation type="submission" date="2016-10" db="EMBL/GenBank/DDBJ databases">
        <authorList>
            <person name="de Groot N.N."/>
        </authorList>
    </citation>
    <scope>NUCLEOTIDE SEQUENCE [LARGE SCALE GENOMIC DNA]</scope>
    <source>
        <strain evidence="1 2">DSM 44945</strain>
    </source>
</reference>